<dbReference type="Gene3D" id="3.90.1150.10">
    <property type="entry name" value="Aspartate Aminotransferase, domain 1"/>
    <property type="match status" value="1"/>
</dbReference>
<dbReference type="NCBIfam" id="TIGR01326">
    <property type="entry name" value="OAH_OAS_sulfhy"/>
    <property type="match status" value="1"/>
</dbReference>
<dbReference type="GO" id="GO:0071269">
    <property type="term" value="P:L-homocysteine biosynthetic process"/>
    <property type="evidence" value="ECO:0007669"/>
    <property type="project" value="TreeGrafter"/>
</dbReference>
<comment type="subunit">
    <text evidence="2">Homotetramer.</text>
</comment>
<proteinExistence type="inferred from homology"/>
<dbReference type="GO" id="GO:0006535">
    <property type="term" value="P:cysteine biosynthetic process from serine"/>
    <property type="evidence" value="ECO:0007669"/>
    <property type="project" value="TreeGrafter"/>
</dbReference>
<accession>A0A1L3GM27</accession>
<dbReference type="KEGG" id="pef:A7E78_03605"/>
<dbReference type="CDD" id="cd00614">
    <property type="entry name" value="CGS_like"/>
    <property type="match status" value="1"/>
</dbReference>
<feature type="modified residue" description="N6-(pyridoxal phosphate)lysine" evidence="7">
    <location>
        <position position="210"/>
    </location>
</feature>
<evidence type="ECO:0000256" key="8">
    <source>
        <dbReference type="RuleBase" id="RU362118"/>
    </source>
</evidence>
<dbReference type="SUPFAM" id="SSF53383">
    <property type="entry name" value="PLP-dependent transferases"/>
    <property type="match status" value="1"/>
</dbReference>
<dbReference type="PANTHER" id="PTHR43797:SF2">
    <property type="entry name" value="HOMOCYSTEINE_CYSTEINE SYNTHASE"/>
    <property type="match status" value="1"/>
</dbReference>
<evidence type="ECO:0000313" key="10">
    <source>
        <dbReference type="Proteomes" id="UP000182517"/>
    </source>
</evidence>
<dbReference type="Proteomes" id="UP000182517">
    <property type="component" value="Chromosome"/>
</dbReference>
<organism evidence="9 10">
    <name type="scientific">Syntrophotalea acetylenivorans</name>
    <dbReference type="NCBI Taxonomy" id="1842532"/>
    <lineage>
        <taxon>Bacteria</taxon>
        <taxon>Pseudomonadati</taxon>
        <taxon>Thermodesulfobacteriota</taxon>
        <taxon>Desulfuromonadia</taxon>
        <taxon>Desulfuromonadales</taxon>
        <taxon>Syntrophotaleaceae</taxon>
        <taxon>Syntrophotalea</taxon>
    </lineage>
</organism>
<dbReference type="InterPro" id="IPR000277">
    <property type="entry name" value="Cys/Met-Metab_PyrdxlP-dep_enz"/>
</dbReference>
<dbReference type="InterPro" id="IPR054542">
    <property type="entry name" value="Cys_met_metab_PP"/>
</dbReference>
<evidence type="ECO:0000256" key="7">
    <source>
        <dbReference type="PIRSR" id="PIRSR001434-2"/>
    </source>
</evidence>
<protein>
    <recommendedName>
        <fullName evidence="6">O-succinylhomoserine sulfhydrylase</fullName>
    </recommendedName>
</protein>
<dbReference type="PIRSF" id="PIRSF001434">
    <property type="entry name" value="CGS"/>
    <property type="match status" value="1"/>
</dbReference>
<reference evidence="9 10" key="1">
    <citation type="journal article" date="2017" name="Genome Announc.">
        <title>Complete Genome Sequences of Two Acetylene-Fermenting Pelobacter acetylenicus Strains.</title>
        <authorList>
            <person name="Sutton J.M."/>
            <person name="Baesman S.M."/>
            <person name="Fierst J.L."/>
            <person name="Poret-Peterson A.T."/>
            <person name="Oremland R.S."/>
            <person name="Dunlap D.S."/>
            <person name="Akob D.M."/>
        </authorList>
    </citation>
    <scope>NUCLEOTIDE SEQUENCE [LARGE SCALE GENOMIC DNA]</scope>
    <source>
        <strain evidence="9 10">SFB93</strain>
    </source>
</reference>
<dbReference type="GO" id="GO:0019346">
    <property type="term" value="P:transsulfuration"/>
    <property type="evidence" value="ECO:0007669"/>
    <property type="project" value="InterPro"/>
</dbReference>
<dbReference type="GO" id="GO:0004124">
    <property type="term" value="F:cysteine synthase activity"/>
    <property type="evidence" value="ECO:0007669"/>
    <property type="project" value="TreeGrafter"/>
</dbReference>
<dbReference type="OrthoDB" id="9805807at2"/>
<dbReference type="InterPro" id="IPR015422">
    <property type="entry name" value="PyrdxlP-dep_Trfase_small"/>
</dbReference>
<evidence type="ECO:0000256" key="2">
    <source>
        <dbReference type="ARBA" id="ARBA00011881"/>
    </source>
</evidence>
<dbReference type="GO" id="GO:0030170">
    <property type="term" value="F:pyridoxal phosphate binding"/>
    <property type="evidence" value="ECO:0007669"/>
    <property type="project" value="InterPro"/>
</dbReference>
<evidence type="ECO:0000313" key="9">
    <source>
        <dbReference type="EMBL" id="APG26997.1"/>
    </source>
</evidence>
<comment type="similarity">
    <text evidence="5">Belongs to the trans-sulfuration enzymes family. MetZ subfamily.</text>
</comment>
<dbReference type="InterPro" id="IPR015424">
    <property type="entry name" value="PyrdxlP-dep_Trfase"/>
</dbReference>
<dbReference type="GO" id="GO:0003961">
    <property type="term" value="F:O-acetylhomoserine aminocarboxypropyltransferase activity"/>
    <property type="evidence" value="ECO:0007669"/>
    <property type="project" value="TreeGrafter"/>
</dbReference>
<name>A0A1L3GM27_9BACT</name>
<evidence type="ECO:0000256" key="1">
    <source>
        <dbReference type="ARBA" id="ARBA00001933"/>
    </source>
</evidence>
<dbReference type="RefSeq" id="WP_072282958.1">
    <property type="nucleotide sequence ID" value="NZ_CP015519.1"/>
</dbReference>
<dbReference type="Gene3D" id="3.40.640.10">
    <property type="entry name" value="Type I PLP-dependent aspartate aminotransferase-like (Major domain)"/>
    <property type="match status" value="1"/>
</dbReference>
<sequence length="429" mass="46114">MSDSPTYRAETLALHAGQEVDPTTKSRAVPIYQTTSYVFDDADHAARLFGLEEFGNIYTRLMNPTTDVLEKRVAALEGGIAALAVASGQSAISLALLTLAHAGDEIVASTSLYGGTYSLFRYTLPQLGVTVRFVDPDDPENFRGAINDKTKAVFAETLGNPKLDTLDIAAVAAIAHENGVPLVIDNTVASPFLVNPLAHGADIVVHSATKFIGGHGTSIGGVIVSGGDFDWGNGKFPQLSEPDPSYHGINFLEALGNLAYIIKVRVQLLRDVGPALSPFNAFQFLQGLETLPLRMERHSQNALKVAQFLQNHPKVGWVNYPGLPDHPSYEIAKKTFKYGHYSALLGFGIKDGGIAEGKRFINSLQLHSLLANIGDAKSLVIHPASTTHQQLSSEEQLASGVTPDFIRLSVGLEHVDDIIADLDQALKQL</sequence>
<dbReference type="STRING" id="1842532.A7E78_03605"/>
<keyword evidence="4 7" id="KW-0663">Pyridoxal phosphate</keyword>
<dbReference type="FunFam" id="3.90.1150.10:FF:000033">
    <property type="entry name" value="Cystathionine gamma-synthase"/>
    <property type="match status" value="1"/>
</dbReference>
<dbReference type="AlphaFoldDB" id="A0A1L3GM27"/>
<evidence type="ECO:0000256" key="6">
    <source>
        <dbReference type="ARBA" id="ARBA00071157"/>
    </source>
</evidence>
<evidence type="ECO:0000256" key="5">
    <source>
        <dbReference type="ARBA" id="ARBA00060995"/>
    </source>
</evidence>
<keyword evidence="3 9" id="KW-0808">Transferase</keyword>
<dbReference type="InterPro" id="IPR006235">
    <property type="entry name" value="OAc-hSer/O-AcSer_sulfhydrylase"/>
</dbReference>
<evidence type="ECO:0000256" key="4">
    <source>
        <dbReference type="ARBA" id="ARBA00022898"/>
    </source>
</evidence>
<dbReference type="PANTHER" id="PTHR43797">
    <property type="entry name" value="HOMOCYSTEINE/CYSTEINE SYNTHASE"/>
    <property type="match status" value="1"/>
</dbReference>
<dbReference type="Pfam" id="PF01053">
    <property type="entry name" value="Cys_Met_Meta_PP"/>
    <property type="match status" value="1"/>
</dbReference>
<comment type="cofactor">
    <cofactor evidence="1 8">
        <name>pyridoxal 5'-phosphate</name>
        <dbReference type="ChEBI" id="CHEBI:597326"/>
    </cofactor>
</comment>
<dbReference type="PROSITE" id="PS00868">
    <property type="entry name" value="CYS_MET_METAB_PP"/>
    <property type="match status" value="1"/>
</dbReference>
<gene>
    <name evidence="9" type="ORF">A7E78_03605</name>
</gene>
<dbReference type="FunFam" id="3.40.640.10:FF:000035">
    <property type="entry name" value="O-succinylhomoserine sulfhydrylase"/>
    <property type="match status" value="1"/>
</dbReference>
<keyword evidence="10" id="KW-1185">Reference proteome</keyword>
<dbReference type="EMBL" id="CP015519">
    <property type="protein sequence ID" value="APG26997.1"/>
    <property type="molecule type" value="Genomic_DNA"/>
</dbReference>
<dbReference type="InterPro" id="IPR015421">
    <property type="entry name" value="PyrdxlP-dep_Trfase_major"/>
</dbReference>
<dbReference type="GO" id="GO:0005737">
    <property type="term" value="C:cytoplasm"/>
    <property type="evidence" value="ECO:0007669"/>
    <property type="project" value="TreeGrafter"/>
</dbReference>
<evidence type="ECO:0000256" key="3">
    <source>
        <dbReference type="ARBA" id="ARBA00022679"/>
    </source>
</evidence>